<gene>
    <name evidence="8" type="ORF">DFP96_104276</name>
</gene>
<dbReference type="Proteomes" id="UP000295558">
    <property type="component" value="Unassembled WGS sequence"/>
</dbReference>
<feature type="domain" description="Tyr recombinase" evidence="6">
    <location>
        <begin position="178"/>
        <end position="387"/>
    </location>
</feature>
<dbReference type="InterPro" id="IPR011010">
    <property type="entry name" value="DNA_brk_join_enz"/>
</dbReference>
<dbReference type="PANTHER" id="PTHR30629:SF2">
    <property type="entry name" value="PROPHAGE INTEGRASE INTS-RELATED"/>
    <property type="match status" value="1"/>
</dbReference>
<dbReference type="STRING" id="1265846.PROCOU_01709"/>
<feature type="domain" description="Core-binding (CB)" evidence="7">
    <location>
        <begin position="68"/>
        <end position="151"/>
    </location>
</feature>
<organism evidence="8 9">
    <name type="scientific">Listeria rocourtiae</name>
    <dbReference type="NCBI Taxonomy" id="647910"/>
    <lineage>
        <taxon>Bacteria</taxon>
        <taxon>Bacillati</taxon>
        <taxon>Bacillota</taxon>
        <taxon>Bacilli</taxon>
        <taxon>Bacillales</taxon>
        <taxon>Listeriaceae</taxon>
        <taxon>Listeria</taxon>
    </lineage>
</organism>
<keyword evidence="4" id="KW-0233">DNA recombination</keyword>
<name>A0A4R6ZMW7_9LIST</name>
<dbReference type="Pfam" id="PF14659">
    <property type="entry name" value="Phage_int_SAM_3"/>
    <property type="match status" value="1"/>
</dbReference>
<evidence type="ECO:0000313" key="9">
    <source>
        <dbReference type="Proteomes" id="UP000295558"/>
    </source>
</evidence>
<sequence length="397" mass="45915">MDIMGFTVKFNEKRNKWVWRARVSFNGKQHEKSGSANDRIDAELEGSQVYAKLVKEKSRDMLVIDKKITLGDLMIEWFNTCKRSSLSRKSIVTYEGNMKKHIIPEIGSVQVTKLNRVFYQKFINKLVSQMYTKGTIRLINSLVVSCLEFAIHDLRLIDYNPAKKINIPVKKSLDNSEEKNKFYTDEDLKAMFIAADKIILKAPDKASLADLLRFLPNSGLRISEALGLLESDYTETHNKVSIDKQLSSFSTLSNPLLVPVKTSTSNRDVFLDNRTSAMLKKRILKNKEHRMKHPELKKEHLFLFSYRGRHIYKEQFRVFIEKVCKESGVHYHKKHAIHALRHTHVKKLVESGVPEISIQQRIGHSKNSVVTKSYMHADEKMAKVTIEQYEKFISASN</sequence>
<dbReference type="GO" id="GO:0006310">
    <property type="term" value="P:DNA recombination"/>
    <property type="evidence" value="ECO:0007669"/>
    <property type="project" value="UniProtKB-KW"/>
</dbReference>
<accession>A0A4R6ZMW7</accession>
<comment type="caution">
    <text evidence="8">The sequence shown here is derived from an EMBL/GenBank/DDBJ whole genome shotgun (WGS) entry which is preliminary data.</text>
</comment>
<dbReference type="InterPro" id="IPR044068">
    <property type="entry name" value="CB"/>
</dbReference>
<evidence type="ECO:0000256" key="1">
    <source>
        <dbReference type="ARBA" id="ARBA00008857"/>
    </source>
</evidence>
<dbReference type="InterPro" id="IPR002104">
    <property type="entry name" value="Integrase_catalytic"/>
</dbReference>
<comment type="similarity">
    <text evidence="1">Belongs to the 'phage' integrase family.</text>
</comment>
<dbReference type="InterPro" id="IPR004107">
    <property type="entry name" value="Integrase_SAM-like_N"/>
</dbReference>
<dbReference type="InterPro" id="IPR013762">
    <property type="entry name" value="Integrase-like_cat_sf"/>
</dbReference>
<dbReference type="InterPro" id="IPR050808">
    <property type="entry name" value="Phage_Integrase"/>
</dbReference>
<dbReference type="Gene3D" id="1.10.443.10">
    <property type="entry name" value="Intergrase catalytic core"/>
    <property type="match status" value="1"/>
</dbReference>
<dbReference type="OrthoDB" id="9803188at2"/>
<dbReference type="PANTHER" id="PTHR30629">
    <property type="entry name" value="PROPHAGE INTEGRASE"/>
    <property type="match status" value="1"/>
</dbReference>
<keyword evidence="9" id="KW-1185">Reference proteome</keyword>
<evidence type="ECO:0000256" key="2">
    <source>
        <dbReference type="ARBA" id="ARBA00022908"/>
    </source>
</evidence>
<dbReference type="AlphaFoldDB" id="A0A4R6ZMW7"/>
<dbReference type="Gene3D" id="1.10.150.130">
    <property type="match status" value="1"/>
</dbReference>
<evidence type="ECO:0000259" key="7">
    <source>
        <dbReference type="PROSITE" id="PS51900"/>
    </source>
</evidence>
<dbReference type="EMBL" id="SNZK01000004">
    <property type="protein sequence ID" value="TDR53682.1"/>
    <property type="molecule type" value="Genomic_DNA"/>
</dbReference>
<evidence type="ECO:0000256" key="4">
    <source>
        <dbReference type="ARBA" id="ARBA00023172"/>
    </source>
</evidence>
<dbReference type="PROSITE" id="PS51900">
    <property type="entry name" value="CB"/>
    <property type="match status" value="1"/>
</dbReference>
<evidence type="ECO:0000313" key="8">
    <source>
        <dbReference type="EMBL" id="TDR53682.1"/>
    </source>
</evidence>
<dbReference type="GO" id="GO:0015074">
    <property type="term" value="P:DNA integration"/>
    <property type="evidence" value="ECO:0007669"/>
    <property type="project" value="UniProtKB-KW"/>
</dbReference>
<dbReference type="InterPro" id="IPR010998">
    <property type="entry name" value="Integrase_recombinase_N"/>
</dbReference>
<evidence type="ECO:0000256" key="5">
    <source>
        <dbReference type="PROSITE-ProRule" id="PRU01248"/>
    </source>
</evidence>
<dbReference type="Pfam" id="PF00589">
    <property type="entry name" value="Phage_integrase"/>
    <property type="match status" value="1"/>
</dbReference>
<protein>
    <submittedName>
        <fullName evidence="8">Site-specific recombinase XerD</fullName>
    </submittedName>
</protein>
<dbReference type="PROSITE" id="PS51898">
    <property type="entry name" value="TYR_RECOMBINASE"/>
    <property type="match status" value="1"/>
</dbReference>
<proteinExistence type="inferred from homology"/>
<evidence type="ECO:0000259" key="6">
    <source>
        <dbReference type="PROSITE" id="PS51898"/>
    </source>
</evidence>
<keyword evidence="3 5" id="KW-0238">DNA-binding</keyword>
<dbReference type="SUPFAM" id="SSF56349">
    <property type="entry name" value="DNA breaking-rejoining enzymes"/>
    <property type="match status" value="1"/>
</dbReference>
<keyword evidence="2" id="KW-0229">DNA integration</keyword>
<dbReference type="GO" id="GO:0003677">
    <property type="term" value="F:DNA binding"/>
    <property type="evidence" value="ECO:0007669"/>
    <property type="project" value="UniProtKB-UniRule"/>
</dbReference>
<reference evidence="8 9" key="1">
    <citation type="submission" date="2019-03" db="EMBL/GenBank/DDBJ databases">
        <title>Genomic Encyclopedia of Type Strains, Phase III (KMG-III): the genomes of soil and plant-associated and newly described type strains.</title>
        <authorList>
            <person name="Whitman W."/>
        </authorList>
    </citation>
    <scope>NUCLEOTIDE SEQUENCE [LARGE SCALE GENOMIC DNA]</scope>
    <source>
        <strain evidence="8 9">CECT 7972</strain>
    </source>
</reference>
<evidence type="ECO:0000256" key="3">
    <source>
        <dbReference type="ARBA" id="ARBA00023125"/>
    </source>
</evidence>